<dbReference type="InterPro" id="IPR050188">
    <property type="entry name" value="RluA_PseudoU_synthase"/>
</dbReference>
<dbReference type="GO" id="GO:0003723">
    <property type="term" value="F:RNA binding"/>
    <property type="evidence" value="ECO:0007669"/>
    <property type="project" value="InterPro"/>
</dbReference>
<comment type="caution">
    <text evidence="5">The sequence shown here is derived from an EMBL/GenBank/DDBJ whole genome shotgun (WGS) entry which is preliminary data.</text>
</comment>
<name>A0A367YV69_9ACTN</name>
<evidence type="ECO:0000256" key="2">
    <source>
        <dbReference type="ARBA" id="ARBA00031870"/>
    </source>
</evidence>
<feature type="domain" description="Pseudouridine synthase RsuA/RluA-like" evidence="4">
    <location>
        <begin position="101"/>
        <end position="246"/>
    </location>
</feature>
<evidence type="ECO:0000313" key="5">
    <source>
        <dbReference type="EMBL" id="RCK69718.1"/>
    </source>
</evidence>
<dbReference type="EMBL" id="QOUI01000005">
    <property type="protein sequence ID" value="RCK69718.1"/>
    <property type="molecule type" value="Genomic_DNA"/>
</dbReference>
<dbReference type="GO" id="GO:0000455">
    <property type="term" value="P:enzyme-directed rRNA pseudouridine synthesis"/>
    <property type="evidence" value="ECO:0007669"/>
    <property type="project" value="TreeGrafter"/>
</dbReference>
<dbReference type="AlphaFoldDB" id="A0A367YV69"/>
<evidence type="ECO:0000259" key="4">
    <source>
        <dbReference type="Pfam" id="PF00849"/>
    </source>
</evidence>
<comment type="catalytic activity">
    <reaction evidence="1">
        <text>a uridine in RNA = a pseudouridine in RNA</text>
        <dbReference type="Rhea" id="RHEA:48348"/>
        <dbReference type="Rhea" id="RHEA-COMP:12068"/>
        <dbReference type="Rhea" id="RHEA-COMP:12069"/>
        <dbReference type="ChEBI" id="CHEBI:65314"/>
        <dbReference type="ChEBI" id="CHEBI:65315"/>
    </reaction>
</comment>
<evidence type="ECO:0000256" key="1">
    <source>
        <dbReference type="ARBA" id="ARBA00000073"/>
    </source>
</evidence>
<organism evidence="5 6">
    <name type="scientific">Desertihabitans brevis</name>
    <dbReference type="NCBI Taxonomy" id="2268447"/>
    <lineage>
        <taxon>Bacteria</taxon>
        <taxon>Bacillati</taxon>
        <taxon>Actinomycetota</taxon>
        <taxon>Actinomycetes</taxon>
        <taxon>Propionibacteriales</taxon>
        <taxon>Propionibacteriaceae</taxon>
        <taxon>Desertihabitans</taxon>
    </lineage>
</organism>
<sequence>MPPRSPLPRRHGLDAAWVRTPDRGPAAPPWSTMGAWLEQRLHADAAVAAMLAAGRLVYADGTPVRAGDAYRPHTFVWFHRELRAEPAVPGGLPVLHRDERVVVVDKPPFLSSIPRGRHVTQSVVVRLRQELGLPELAPAHRLDRGTAGVLLLTTERRWRGPYQSLFEQRLVEKRYRALAPVREDLELPVVVRNHLRKERGVLQAEVVPGSAPNAETLVELERVVDGLGHYRLTPRTGRTHQLRLHLLGLGIPIVDDPLYPDVREIDVDDFSRPMQLLAAELAFPDPVDGTPRRFRSTRRLGALADPVVDAAG</sequence>
<dbReference type="SUPFAM" id="SSF55120">
    <property type="entry name" value="Pseudouridine synthase"/>
    <property type="match status" value="1"/>
</dbReference>
<accession>A0A367YV69</accession>
<dbReference type="PANTHER" id="PTHR21600:SF84">
    <property type="entry name" value="PSEUDOURIDINE SYNTHASE RSUA_RLUA-LIKE DOMAIN-CONTAINING PROTEIN"/>
    <property type="match status" value="1"/>
</dbReference>
<evidence type="ECO:0000313" key="6">
    <source>
        <dbReference type="Proteomes" id="UP000252770"/>
    </source>
</evidence>
<dbReference type="PANTHER" id="PTHR21600">
    <property type="entry name" value="MITOCHONDRIAL RNA PSEUDOURIDINE SYNTHASE"/>
    <property type="match status" value="1"/>
</dbReference>
<dbReference type="InterPro" id="IPR006145">
    <property type="entry name" value="PsdUridine_synth_RsuA/RluA"/>
</dbReference>
<dbReference type="Pfam" id="PF00849">
    <property type="entry name" value="PseudoU_synth_2"/>
    <property type="match status" value="1"/>
</dbReference>
<reference evidence="5 6" key="1">
    <citation type="submission" date="2018-07" db="EMBL/GenBank/DDBJ databases">
        <title>Desertimonas flava gen. nov. sp. nov.</title>
        <authorList>
            <person name="Liu S."/>
        </authorList>
    </citation>
    <scope>NUCLEOTIDE SEQUENCE [LARGE SCALE GENOMIC DNA]</scope>
    <source>
        <strain evidence="5 6">16Sb5-5</strain>
    </source>
</reference>
<protein>
    <recommendedName>
        <fullName evidence="2">RNA pseudouridylate synthase</fullName>
    </recommendedName>
    <alternativeName>
        <fullName evidence="3">RNA-uridine isomerase</fullName>
    </alternativeName>
</protein>
<keyword evidence="6" id="KW-1185">Reference proteome</keyword>
<evidence type="ECO:0000256" key="3">
    <source>
        <dbReference type="ARBA" id="ARBA00033164"/>
    </source>
</evidence>
<dbReference type="GO" id="GO:0009982">
    <property type="term" value="F:pseudouridine synthase activity"/>
    <property type="evidence" value="ECO:0007669"/>
    <property type="project" value="InterPro"/>
</dbReference>
<gene>
    <name evidence="5" type="ORF">DT076_09780</name>
</gene>
<dbReference type="GO" id="GO:0140098">
    <property type="term" value="F:catalytic activity, acting on RNA"/>
    <property type="evidence" value="ECO:0007669"/>
    <property type="project" value="UniProtKB-ARBA"/>
</dbReference>
<proteinExistence type="predicted"/>
<dbReference type="Proteomes" id="UP000252770">
    <property type="component" value="Unassembled WGS sequence"/>
</dbReference>
<dbReference type="InterPro" id="IPR020103">
    <property type="entry name" value="PsdUridine_synth_cat_dom_sf"/>
</dbReference>
<dbReference type="Gene3D" id="3.30.2350.10">
    <property type="entry name" value="Pseudouridine synthase"/>
    <property type="match status" value="1"/>
</dbReference>